<dbReference type="SUPFAM" id="SSF143422">
    <property type="entry name" value="Transposase IS200-like"/>
    <property type="match status" value="1"/>
</dbReference>
<dbReference type="EMBL" id="SHKX01000013">
    <property type="protein sequence ID" value="RZU38476.1"/>
    <property type="molecule type" value="Genomic_DNA"/>
</dbReference>
<reference evidence="2 3" key="1">
    <citation type="submission" date="2019-02" db="EMBL/GenBank/DDBJ databases">
        <title>Genomic Encyclopedia of Type Strains, Phase IV (KMG-IV): sequencing the most valuable type-strain genomes for metagenomic binning, comparative biology and taxonomic classification.</title>
        <authorList>
            <person name="Goeker M."/>
        </authorList>
    </citation>
    <scope>NUCLEOTIDE SEQUENCE [LARGE SCALE GENOMIC DNA]</scope>
    <source>
        <strain evidence="2 3">DSM 105135</strain>
    </source>
</reference>
<feature type="domain" description="Transposase IS200-like" evidence="1">
    <location>
        <begin position="9"/>
        <end position="132"/>
    </location>
</feature>
<proteinExistence type="predicted"/>
<protein>
    <submittedName>
        <fullName evidence="2">Putative transposase</fullName>
    </submittedName>
</protein>
<dbReference type="PANTHER" id="PTHR36966:SF1">
    <property type="entry name" value="REP-ASSOCIATED TYROSINE TRANSPOSASE"/>
    <property type="match status" value="1"/>
</dbReference>
<evidence type="ECO:0000259" key="1">
    <source>
        <dbReference type="SMART" id="SM01321"/>
    </source>
</evidence>
<dbReference type="PANTHER" id="PTHR36966">
    <property type="entry name" value="REP-ASSOCIATED TYROSINE TRANSPOSASE"/>
    <property type="match status" value="1"/>
</dbReference>
<evidence type="ECO:0000313" key="3">
    <source>
        <dbReference type="Proteomes" id="UP000292423"/>
    </source>
</evidence>
<name>A0A4V2G3U2_9GAMM</name>
<gene>
    <name evidence="2" type="ORF">EV700_2408</name>
</gene>
<dbReference type="GO" id="GO:0006313">
    <property type="term" value="P:DNA transposition"/>
    <property type="evidence" value="ECO:0007669"/>
    <property type="project" value="InterPro"/>
</dbReference>
<dbReference type="InterPro" id="IPR036515">
    <property type="entry name" value="Transposase_17_sf"/>
</dbReference>
<dbReference type="NCBIfam" id="NF047646">
    <property type="entry name" value="REP_Tyr_transpos"/>
    <property type="match status" value="1"/>
</dbReference>
<dbReference type="GO" id="GO:0043565">
    <property type="term" value="F:sequence-specific DNA binding"/>
    <property type="evidence" value="ECO:0007669"/>
    <property type="project" value="TreeGrafter"/>
</dbReference>
<comment type="caution">
    <text evidence="2">The sequence shown here is derived from an EMBL/GenBank/DDBJ whole genome shotgun (WGS) entry which is preliminary data.</text>
</comment>
<dbReference type="Proteomes" id="UP000292423">
    <property type="component" value="Unassembled WGS sequence"/>
</dbReference>
<dbReference type="Gene3D" id="3.30.70.1290">
    <property type="entry name" value="Transposase IS200-like"/>
    <property type="match status" value="1"/>
</dbReference>
<dbReference type="SMART" id="SM01321">
    <property type="entry name" value="Y1_Tnp"/>
    <property type="match status" value="1"/>
</dbReference>
<dbReference type="InterPro" id="IPR052715">
    <property type="entry name" value="RAYT_transposase"/>
</dbReference>
<dbReference type="InterPro" id="IPR002686">
    <property type="entry name" value="Transposase_17"/>
</dbReference>
<sequence>MMHYRRARAAGGSFFFTVNLADRRQDYLIRYVQDLREAFRKTRDKYPFHIEAMVVLPDHLHAIWRLPEGETDYAGRWSLIKSRFSRAIPAGEWVSDSRLAKRERGIWQRRYWEHQIRDAEDWRRHVDYIHFNPVKHGYVRSVTDWPFSSFHRFVREGVLPGDWGGGVWDEVGNAGE</sequence>
<evidence type="ECO:0000313" key="2">
    <source>
        <dbReference type="EMBL" id="RZU38476.1"/>
    </source>
</evidence>
<organism evidence="2 3">
    <name type="scientific">Fluviicoccus keumensis</name>
    <dbReference type="NCBI Taxonomy" id="1435465"/>
    <lineage>
        <taxon>Bacteria</taxon>
        <taxon>Pseudomonadati</taxon>
        <taxon>Pseudomonadota</taxon>
        <taxon>Gammaproteobacteria</taxon>
        <taxon>Moraxellales</taxon>
        <taxon>Moraxellaceae</taxon>
        <taxon>Fluviicoccus</taxon>
    </lineage>
</organism>
<dbReference type="GO" id="GO:0004803">
    <property type="term" value="F:transposase activity"/>
    <property type="evidence" value="ECO:0007669"/>
    <property type="project" value="InterPro"/>
</dbReference>
<accession>A0A4V2G3U2</accession>
<keyword evidence="3" id="KW-1185">Reference proteome</keyword>
<dbReference type="AlphaFoldDB" id="A0A4V2G3U2"/>
<dbReference type="OrthoDB" id="9794403at2"/>